<keyword evidence="9" id="KW-1185">Reference proteome</keyword>
<keyword evidence="3" id="KW-0731">Sigma factor</keyword>
<comment type="similarity">
    <text evidence="1">Belongs to the sigma-70 factor family. ECF subfamily.</text>
</comment>
<dbReference type="OrthoDB" id="2381110at2"/>
<evidence type="ECO:0000313" key="9">
    <source>
        <dbReference type="Proteomes" id="UP000195437"/>
    </source>
</evidence>
<dbReference type="Proteomes" id="UP000195437">
    <property type="component" value="Chromosome"/>
</dbReference>
<evidence type="ECO:0000256" key="3">
    <source>
        <dbReference type="ARBA" id="ARBA00023082"/>
    </source>
</evidence>
<dbReference type="PANTHER" id="PTHR43133">
    <property type="entry name" value="RNA POLYMERASE ECF-TYPE SIGMA FACTO"/>
    <property type="match status" value="1"/>
</dbReference>
<dbReference type="Pfam" id="PF08281">
    <property type="entry name" value="Sigma70_r4_2"/>
    <property type="match status" value="1"/>
</dbReference>
<dbReference type="InterPro" id="IPR013325">
    <property type="entry name" value="RNA_pol_sigma_r2"/>
</dbReference>
<organism evidence="8 9">
    <name type="scientific">Tumebacillus avium</name>
    <dbReference type="NCBI Taxonomy" id="1903704"/>
    <lineage>
        <taxon>Bacteria</taxon>
        <taxon>Bacillati</taxon>
        <taxon>Bacillota</taxon>
        <taxon>Bacilli</taxon>
        <taxon>Bacillales</taxon>
        <taxon>Alicyclobacillaceae</taxon>
        <taxon>Tumebacillus</taxon>
    </lineage>
</organism>
<evidence type="ECO:0000259" key="6">
    <source>
        <dbReference type="Pfam" id="PF04542"/>
    </source>
</evidence>
<reference evidence="9" key="1">
    <citation type="submission" date="2017-05" db="EMBL/GenBank/DDBJ databases">
        <authorList>
            <person name="Sung H."/>
        </authorList>
    </citation>
    <scope>NUCLEOTIDE SEQUENCE [LARGE SCALE GENOMIC DNA]</scope>
    <source>
        <strain evidence="9">AR23208</strain>
    </source>
</reference>
<accession>A0A1Y0INA5</accession>
<gene>
    <name evidence="8" type="ORF">CBW65_10090</name>
</gene>
<dbReference type="PANTHER" id="PTHR43133:SF52">
    <property type="entry name" value="ECF RNA POLYMERASE SIGMA FACTOR SIGL"/>
    <property type="match status" value="1"/>
</dbReference>
<dbReference type="InterPro" id="IPR014284">
    <property type="entry name" value="RNA_pol_sigma-70_dom"/>
</dbReference>
<dbReference type="SUPFAM" id="SSF88659">
    <property type="entry name" value="Sigma3 and sigma4 domains of RNA polymerase sigma factors"/>
    <property type="match status" value="1"/>
</dbReference>
<dbReference type="CDD" id="cd06171">
    <property type="entry name" value="Sigma70_r4"/>
    <property type="match status" value="1"/>
</dbReference>
<keyword evidence="2" id="KW-0805">Transcription regulation</keyword>
<feature type="domain" description="RNA polymerase sigma factor 70 region 4 type 2" evidence="7">
    <location>
        <begin position="108"/>
        <end position="158"/>
    </location>
</feature>
<evidence type="ECO:0000256" key="1">
    <source>
        <dbReference type="ARBA" id="ARBA00010641"/>
    </source>
</evidence>
<keyword evidence="5" id="KW-0804">Transcription</keyword>
<dbReference type="SUPFAM" id="SSF88946">
    <property type="entry name" value="Sigma2 domain of RNA polymerase sigma factors"/>
    <property type="match status" value="1"/>
</dbReference>
<dbReference type="Gene3D" id="1.10.1740.10">
    <property type="match status" value="1"/>
</dbReference>
<keyword evidence="4" id="KW-0238">DNA-binding</keyword>
<dbReference type="EMBL" id="CP021434">
    <property type="protein sequence ID" value="ARU61306.1"/>
    <property type="molecule type" value="Genomic_DNA"/>
</dbReference>
<dbReference type="InterPro" id="IPR013324">
    <property type="entry name" value="RNA_pol_sigma_r3/r4-like"/>
</dbReference>
<evidence type="ECO:0000313" key="8">
    <source>
        <dbReference type="EMBL" id="ARU61306.1"/>
    </source>
</evidence>
<evidence type="ECO:0000259" key="7">
    <source>
        <dbReference type="Pfam" id="PF08281"/>
    </source>
</evidence>
<dbReference type="InterPro" id="IPR013249">
    <property type="entry name" value="RNA_pol_sigma70_r4_t2"/>
</dbReference>
<dbReference type="RefSeq" id="WP_087456685.1">
    <property type="nucleotide sequence ID" value="NZ_CP021434.1"/>
</dbReference>
<dbReference type="KEGG" id="tum:CBW65_10090"/>
<dbReference type="InterPro" id="IPR039425">
    <property type="entry name" value="RNA_pol_sigma-70-like"/>
</dbReference>
<protein>
    <recommendedName>
        <fullName evidence="10">RNA polymerase subunit sigma</fullName>
    </recommendedName>
</protein>
<dbReference type="InterPro" id="IPR036388">
    <property type="entry name" value="WH-like_DNA-bd_sf"/>
</dbReference>
<proteinExistence type="inferred from homology"/>
<dbReference type="AlphaFoldDB" id="A0A1Y0INA5"/>
<dbReference type="GO" id="GO:0003677">
    <property type="term" value="F:DNA binding"/>
    <property type="evidence" value="ECO:0007669"/>
    <property type="project" value="UniProtKB-KW"/>
</dbReference>
<evidence type="ECO:0008006" key="10">
    <source>
        <dbReference type="Google" id="ProtNLM"/>
    </source>
</evidence>
<dbReference type="InterPro" id="IPR007627">
    <property type="entry name" value="RNA_pol_sigma70_r2"/>
</dbReference>
<evidence type="ECO:0000256" key="2">
    <source>
        <dbReference type="ARBA" id="ARBA00023015"/>
    </source>
</evidence>
<sequence length="171" mass="19550">MSSPLPQGHFEETYHAHRVALYNFLLRLTGNAHDANDLFQETFLKYYEHQHTLSSIKPWLFQTGYRLFVDQWRKRRNKQALALEDAPEPVAGAADTPEAALLEAEMFREFQQALGQLPPRARAALLLREREGASYLEIAETIGCSENAVKTIIYRARISLRKLLSHENGGI</sequence>
<name>A0A1Y0INA5_9BACL</name>
<dbReference type="NCBIfam" id="TIGR02937">
    <property type="entry name" value="sigma70-ECF"/>
    <property type="match status" value="1"/>
</dbReference>
<evidence type="ECO:0000256" key="4">
    <source>
        <dbReference type="ARBA" id="ARBA00023125"/>
    </source>
</evidence>
<feature type="domain" description="RNA polymerase sigma-70 region 2" evidence="6">
    <location>
        <begin position="14"/>
        <end position="76"/>
    </location>
</feature>
<dbReference type="Gene3D" id="1.10.10.10">
    <property type="entry name" value="Winged helix-like DNA-binding domain superfamily/Winged helix DNA-binding domain"/>
    <property type="match status" value="1"/>
</dbReference>
<evidence type="ECO:0000256" key="5">
    <source>
        <dbReference type="ARBA" id="ARBA00023163"/>
    </source>
</evidence>
<dbReference type="GO" id="GO:0006352">
    <property type="term" value="P:DNA-templated transcription initiation"/>
    <property type="evidence" value="ECO:0007669"/>
    <property type="project" value="InterPro"/>
</dbReference>
<dbReference type="GO" id="GO:0016987">
    <property type="term" value="F:sigma factor activity"/>
    <property type="evidence" value="ECO:0007669"/>
    <property type="project" value="UniProtKB-KW"/>
</dbReference>
<dbReference type="Pfam" id="PF04542">
    <property type="entry name" value="Sigma70_r2"/>
    <property type="match status" value="1"/>
</dbReference>